<dbReference type="OrthoDB" id="4062651at2759"/>
<name>A0A9Q0FBD7_9ROSI</name>
<keyword evidence="5" id="KW-0067">ATP-binding</keyword>
<organism evidence="6 7">
    <name type="scientific">Turnera subulata</name>
    <dbReference type="NCBI Taxonomy" id="218843"/>
    <lineage>
        <taxon>Eukaryota</taxon>
        <taxon>Viridiplantae</taxon>
        <taxon>Streptophyta</taxon>
        <taxon>Embryophyta</taxon>
        <taxon>Tracheophyta</taxon>
        <taxon>Spermatophyta</taxon>
        <taxon>Magnoliopsida</taxon>
        <taxon>eudicotyledons</taxon>
        <taxon>Gunneridae</taxon>
        <taxon>Pentapetalae</taxon>
        <taxon>rosids</taxon>
        <taxon>fabids</taxon>
        <taxon>Malpighiales</taxon>
        <taxon>Passifloraceae</taxon>
        <taxon>Turnera</taxon>
    </lineage>
</organism>
<sequence>MEEEHPIVPDQKVNVEYIYRDKLQELPQFNLETLATATNHFHESNKLGQGGFGPVYKKIGLLFLLSFQC</sequence>
<evidence type="ECO:0000256" key="5">
    <source>
        <dbReference type="ARBA" id="ARBA00022840"/>
    </source>
</evidence>
<accession>A0A9Q0FBD7</accession>
<dbReference type="AlphaFoldDB" id="A0A9Q0FBD7"/>
<evidence type="ECO:0008006" key="8">
    <source>
        <dbReference type="Google" id="ProtNLM"/>
    </source>
</evidence>
<proteinExistence type="predicted"/>
<dbReference type="PANTHER" id="PTHR27002:SF1082">
    <property type="entry name" value="OS06G0693000 PROTEIN"/>
    <property type="match status" value="1"/>
</dbReference>
<dbReference type="Gene3D" id="3.30.200.20">
    <property type="entry name" value="Phosphorylase Kinase, domain 1"/>
    <property type="match status" value="1"/>
</dbReference>
<evidence type="ECO:0000256" key="4">
    <source>
        <dbReference type="ARBA" id="ARBA00022777"/>
    </source>
</evidence>
<gene>
    <name evidence="6" type="ORF">Tsubulata_013118</name>
</gene>
<dbReference type="SUPFAM" id="SSF56112">
    <property type="entry name" value="Protein kinase-like (PK-like)"/>
    <property type="match status" value="1"/>
</dbReference>
<dbReference type="GO" id="GO:0005886">
    <property type="term" value="C:plasma membrane"/>
    <property type="evidence" value="ECO:0007669"/>
    <property type="project" value="TreeGrafter"/>
</dbReference>
<evidence type="ECO:0000256" key="1">
    <source>
        <dbReference type="ARBA" id="ARBA00022527"/>
    </source>
</evidence>
<reference evidence="6" key="2">
    <citation type="journal article" date="2023" name="Plants (Basel)">
        <title>Annotation of the Turnera subulata (Passifloraceae) Draft Genome Reveals the S-Locus Evolved after the Divergence of Turneroideae from Passifloroideae in a Stepwise Manner.</title>
        <authorList>
            <person name="Henning P.M."/>
            <person name="Roalson E.H."/>
            <person name="Mir W."/>
            <person name="McCubbin A.G."/>
            <person name="Shore J.S."/>
        </authorList>
    </citation>
    <scope>NUCLEOTIDE SEQUENCE</scope>
    <source>
        <strain evidence="6">F60SS</strain>
    </source>
</reference>
<dbReference type="Proteomes" id="UP001141552">
    <property type="component" value="Unassembled WGS sequence"/>
</dbReference>
<comment type="caution">
    <text evidence="6">The sequence shown here is derived from an EMBL/GenBank/DDBJ whole genome shotgun (WGS) entry which is preliminary data.</text>
</comment>
<dbReference type="GO" id="GO:0005524">
    <property type="term" value="F:ATP binding"/>
    <property type="evidence" value="ECO:0007669"/>
    <property type="project" value="UniProtKB-KW"/>
</dbReference>
<evidence type="ECO:0000256" key="3">
    <source>
        <dbReference type="ARBA" id="ARBA00022741"/>
    </source>
</evidence>
<dbReference type="InterPro" id="IPR011009">
    <property type="entry name" value="Kinase-like_dom_sf"/>
</dbReference>
<evidence type="ECO:0000256" key="2">
    <source>
        <dbReference type="ARBA" id="ARBA00022679"/>
    </source>
</evidence>
<keyword evidence="4" id="KW-0418">Kinase</keyword>
<keyword evidence="2" id="KW-0808">Transferase</keyword>
<dbReference type="PANTHER" id="PTHR27002">
    <property type="entry name" value="RECEPTOR-LIKE SERINE/THREONINE-PROTEIN KINASE SD1-8"/>
    <property type="match status" value="1"/>
</dbReference>
<evidence type="ECO:0000313" key="7">
    <source>
        <dbReference type="Proteomes" id="UP001141552"/>
    </source>
</evidence>
<keyword evidence="3" id="KW-0547">Nucleotide-binding</keyword>
<reference evidence="6" key="1">
    <citation type="submission" date="2022-02" db="EMBL/GenBank/DDBJ databases">
        <authorList>
            <person name="Henning P.M."/>
            <person name="McCubbin A.G."/>
            <person name="Shore J.S."/>
        </authorList>
    </citation>
    <scope>NUCLEOTIDE SEQUENCE</scope>
    <source>
        <strain evidence="6">F60SS</strain>
        <tissue evidence="6">Leaves</tissue>
    </source>
</reference>
<evidence type="ECO:0000313" key="6">
    <source>
        <dbReference type="EMBL" id="KAJ4828236.1"/>
    </source>
</evidence>
<protein>
    <recommendedName>
        <fullName evidence="8">Protein kinase domain-containing protein</fullName>
    </recommendedName>
</protein>
<keyword evidence="1" id="KW-0723">Serine/threonine-protein kinase</keyword>
<keyword evidence="7" id="KW-1185">Reference proteome</keyword>
<dbReference type="GO" id="GO:0004674">
    <property type="term" value="F:protein serine/threonine kinase activity"/>
    <property type="evidence" value="ECO:0007669"/>
    <property type="project" value="UniProtKB-KW"/>
</dbReference>
<dbReference type="EMBL" id="JAKUCV010006224">
    <property type="protein sequence ID" value="KAJ4828236.1"/>
    <property type="molecule type" value="Genomic_DNA"/>
</dbReference>